<evidence type="ECO:0000256" key="1">
    <source>
        <dbReference type="PROSITE-ProRule" id="PRU00285"/>
    </source>
</evidence>
<dbReference type="EMBL" id="CP031310">
    <property type="protein sequence ID" value="QCC50792.1"/>
    <property type="molecule type" value="Genomic_DNA"/>
</dbReference>
<dbReference type="KEGG" id="hsn:DV733_05820"/>
<organism evidence="5 6">
    <name type="scientific">Halapricum salinum</name>
    <dbReference type="NCBI Taxonomy" id="1457250"/>
    <lineage>
        <taxon>Archaea</taxon>
        <taxon>Methanobacteriati</taxon>
        <taxon>Methanobacteriota</taxon>
        <taxon>Stenosarchaea group</taxon>
        <taxon>Halobacteria</taxon>
        <taxon>Halobacteriales</taxon>
        <taxon>Haloarculaceae</taxon>
        <taxon>Halapricum</taxon>
    </lineage>
</organism>
<dbReference type="OrthoDB" id="198277at2157"/>
<feature type="region of interest" description="Disordered" evidence="3">
    <location>
        <begin position="107"/>
        <end position="142"/>
    </location>
</feature>
<dbReference type="InterPro" id="IPR031107">
    <property type="entry name" value="Small_HSP"/>
</dbReference>
<dbReference type="RefSeq" id="WP_049994236.1">
    <property type="nucleotide sequence ID" value="NZ_CP031310.1"/>
</dbReference>
<dbReference type="STRING" id="1457250.GCA_000755225_03480"/>
<feature type="domain" description="SHSP" evidence="4">
    <location>
        <begin position="29"/>
        <end position="142"/>
    </location>
</feature>
<dbReference type="InterPro" id="IPR002068">
    <property type="entry name" value="A-crystallin/Hsp20_dom"/>
</dbReference>
<feature type="compositionally biased region" description="Basic and acidic residues" evidence="3">
    <location>
        <begin position="131"/>
        <end position="142"/>
    </location>
</feature>
<accession>A0A4D6HCK9</accession>
<dbReference type="SUPFAM" id="SSF49764">
    <property type="entry name" value="HSP20-like chaperones"/>
    <property type="match status" value="1"/>
</dbReference>
<reference evidence="5 6" key="1">
    <citation type="journal article" date="2019" name="Nat. Commun.">
        <title>A new type of DNA phosphorothioation-based antiviral system in archaea.</title>
        <authorList>
            <person name="Xiong L."/>
            <person name="Liu S."/>
            <person name="Chen S."/>
            <person name="Xiao Y."/>
            <person name="Zhu B."/>
            <person name="Gao Y."/>
            <person name="Zhang Y."/>
            <person name="Chen B."/>
            <person name="Luo J."/>
            <person name="Deng Z."/>
            <person name="Chen X."/>
            <person name="Wang L."/>
            <person name="Chen S."/>
        </authorList>
    </citation>
    <scope>NUCLEOTIDE SEQUENCE [LARGE SCALE GENOMIC DNA]</scope>
    <source>
        <strain evidence="5 6">CBA1105</strain>
    </source>
</reference>
<sequence length="142" mass="15919">MTSRSNPFDDIERMFDRLSDQFAEFDPVELGSMGAIAVDVRDEGDAIVVVADLPGYETDDIEVTLNDERTLHLYAERESETEETEEGVYVRRERTQESIERTISLPDAVEDGETSAGYDNGVLTVTLPKQTPDEDSRSIPVE</sequence>
<dbReference type="PANTHER" id="PTHR11527">
    <property type="entry name" value="HEAT-SHOCK PROTEIN 20 FAMILY MEMBER"/>
    <property type="match status" value="1"/>
</dbReference>
<evidence type="ECO:0000313" key="5">
    <source>
        <dbReference type="EMBL" id="QCC50792.1"/>
    </source>
</evidence>
<dbReference type="InterPro" id="IPR008978">
    <property type="entry name" value="HSP20-like_chaperone"/>
</dbReference>
<keyword evidence="6" id="KW-1185">Reference proteome</keyword>
<proteinExistence type="inferred from homology"/>
<dbReference type="CDD" id="cd06464">
    <property type="entry name" value="ACD_sHsps-like"/>
    <property type="match status" value="1"/>
</dbReference>
<comment type="similarity">
    <text evidence="1 2">Belongs to the small heat shock protein (HSP20) family.</text>
</comment>
<evidence type="ECO:0000256" key="3">
    <source>
        <dbReference type="SAM" id="MobiDB-lite"/>
    </source>
</evidence>
<dbReference type="GeneID" id="39847363"/>
<protein>
    <submittedName>
        <fullName evidence="5">Hsp20/alpha crystallin family protein</fullName>
    </submittedName>
</protein>
<dbReference type="PROSITE" id="PS01031">
    <property type="entry name" value="SHSP"/>
    <property type="match status" value="1"/>
</dbReference>
<evidence type="ECO:0000313" key="6">
    <source>
        <dbReference type="Proteomes" id="UP000296706"/>
    </source>
</evidence>
<dbReference type="Pfam" id="PF00011">
    <property type="entry name" value="HSP20"/>
    <property type="match status" value="1"/>
</dbReference>
<dbReference type="Gene3D" id="2.60.40.790">
    <property type="match status" value="1"/>
</dbReference>
<evidence type="ECO:0000259" key="4">
    <source>
        <dbReference type="PROSITE" id="PS01031"/>
    </source>
</evidence>
<dbReference type="AlphaFoldDB" id="A0A4D6HCK9"/>
<name>A0A4D6HCK9_9EURY</name>
<dbReference type="Proteomes" id="UP000296706">
    <property type="component" value="Chromosome"/>
</dbReference>
<gene>
    <name evidence="5" type="ORF">DV733_05820</name>
</gene>
<evidence type="ECO:0000256" key="2">
    <source>
        <dbReference type="RuleBase" id="RU003616"/>
    </source>
</evidence>